<keyword evidence="3" id="KW-1185">Reference proteome</keyword>
<protein>
    <recommendedName>
        <fullName evidence="1">ABM domain-containing protein</fullName>
    </recommendedName>
</protein>
<feature type="domain" description="ABM" evidence="1">
    <location>
        <begin position="142"/>
        <end position="202"/>
    </location>
</feature>
<dbReference type="InterPro" id="IPR011008">
    <property type="entry name" value="Dimeric_a/b-barrel"/>
</dbReference>
<dbReference type="PANTHER" id="PTHR40624:SF1">
    <property type="entry name" value="BIOSYNTHESIS MONOOXYGENASE, PUTATIVE (AFU_ORTHOLOGUE AFUA_1G12025)-RELATED"/>
    <property type="match status" value="1"/>
</dbReference>
<dbReference type="SUPFAM" id="SSF54909">
    <property type="entry name" value="Dimeric alpha+beta barrel"/>
    <property type="match status" value="1"/>
</dbReference>
<organism evidence="2 3">
    <name type="scientific">Coniosporium apollinis</name>
    <dbReference type="NCBI Taxonomy" id="61459"/>
    <lineage>
        <taxon>Eukaryota</taxon>
        <taxon>Fungi</taxon>
        <taxon>Dikarya</taxon>
        <taxon>Ascomycota</taxon>
        <taxon>Pezizomycotina</taxon>
        <taxon>Dothideomycetes</taxon>
        <taxon>Dothideomycetes incertae sedis</taxon>
        <taxon>Coniosporium</taxon>
    </lineage>
</organism>
<reference evidence="2" key="1">
    <citation type="submission" date="2022-10" db="EMBL/GenBank/DDBJ databases">
        <title>Culturing micro-colonial fungi from biological soil crusts in the Mojave desert and describing Neophaeococcomyces mojavensis, and introducing the new genera and species Taxawa tesnikishii.</title>
        <authorList>
            <person name="Kurbessoian T."/>
            <person name="Stajich J.E."/>
        </authorList>
    </citation>
    <scope>NUCLEOTIDE SEQUENCE</scope>
    <source>
        <strain evidence="2">TK_1</strain>
    </source>
</reference>
<name>A0ABQ9NST8_9PEZI</name>
<dbReference type="PANTHER" id="PTHR40624">
    <property type="entry name" value="BIOSYNTHESIS MONOOXYGENASE, PUTATIVE (AFU_ORTHOLOGUE AFUA_1G12025)-RELATED"/>
    <property type="match status" value="1"/>
</dbReference>
<dbReference type="InterPro" id="IPR007138">
    <property type="entry name" value="ABM_dom"/>
</dbReference>
<evidence type="ECO:0000313" key="3">
    <source>
        <dbReference type="Proteomes" id="UP001172684"/>
    </source>
</evidence>
<dbReference type="Pfam" id="PF03992">
    <property type="entry name" value="ABM"/>
    <property type="match status" value="1"/>
</dbReference>
<dbReference type="Proteomes" id="UP001172684">
    <property type="component" value="Unassembled WGS sequence"/>
</dbReference>
<proteinExistence type="predicted"/>
<comment type="caution">
    <text evidence="2">The sequence shown here is derived from an EMBL/GenBank/DDBJ whole genome shotgun (WGS) entry which is preliminary data.</text>
</comment>
<accession>A0ABQ9NST8</accession>
<evidence type="ECO:0000313" key="2">
    <source>
        <dbReference type="EMBL" id="KAJ9665474.1"/>
    </source>
</evidence>
<dbReference type="Gene3D" id="3.30.70.100">
    <property type="match status" value="1"/>
</dbReference>
<dbReference type="EMBL" id="JAPDRL010000028">
    <property type="protein sequence ID" value="KAJ9665474.1"/>
    <property type="molecule type" value="Genomic_DNA"/>
</dbReference>
<evidence type="ECO:0000259" key="1">
    <source>
        <dbReference type="Pfam" id="PF03992"/>
    </source>
</evidence>
<gene>
    <name evidence="2" type="ORF">H2201_004356</name>
</gene>
<sequence length="228" mass="25772">MTLADDFYLFANVNFVPDKYDEWQTAYDALAAHVWAHEPTTKTYYFGIPLDYAHDFSATTSMLAFEVYGRREDLYETHFSSPAMKEFLQKIPDTMTTGLDLSHYRCVEGFLDGVGGQGMGECGIMCDTRVTCKDGAARGVVKGKLEKLAGEVGKVAETDDTGVLTFMAFESLDGETGVRMFVRFRSREDMERHLRSKEVLDFWLGSKEEIASMESRGYLPNGKGWLHR</sequence>